<dbReference type="EMBL" id="DF238816">
    <property type="protein sequence ID" value="GAC98228.1"/>
    <property type="molecule type" value="Genomic_DNA"/>
</dbReference>
<organism evidence="1 2">
    <name type="scientific">Pseudozyma hubeiensis (strain SY62)</name>
    <name type="common">Yeast</name>
    <dbReference type="NCBI Taxonomy" id="1305764"/>
    <lineage>
        <taxon>Eukaryota</taxon>
        <taxon>Fungi</taxon>
        <taxon>Dikarya</taxon>
        <taxon>Basidiomycota</taxon>
        <taxon>Ustilaginomycotina</taxon>
        <taxon>Ustilaginomycetes</taxon>
        <taxon>Ustilaginales</taxon>
        <taxon>Ustilaginaceae</taxon>
        <taxon>Pseudozyma</taxon>
    </lineage>
</organism>
<dbReference type="GeneID" id="24111094"/>
<accession>R9PA22</accession>
<protein>
    <submittedName>
        <fullName evidence="1">Uncharacterized protein</fullName>
    </submittedName>
</protein>
<keyword evidence="2" id="KW-1185">Reference proteome</keyword>
<dbReference type="AlphaFoldDB" id="R9PA22"/>
<gene>
    <name evidence="1" type="ORF">PHSY_005817</name>
</gene>
<name>R9PA22_PSEHS</name>
<proteinExistence type="predicted"/>
<evidence type="ECO:0000313" key="1">
    <source>
        <dbReference type="EMBL" id="GAC98228.1"/>
    </source>
</evidence>
<sequence length="131" mass="14922">MLRFLDAVSSSRVLDPSSALFQPRPSEEKCWCVPTELARRVNGKSATCLAFQKIKLLFVLLNRRSGRAAEPGRKSRKGDSCLHSKQCVVNWYKQEQACKHIIAGGSRRTKCGIYIEKNLRQVFRCRVNQIP</sequence>
<dbReference type="HOGENOM" id="CLU_1928526_0_0_1"/>
<dbReference type="RefSeq" id="XP_012191815.1">
    <property type="nucleotide sequence ID" value="XM_012336425.1"/>
</dbReference>
<evidence type="ECO:0000313" key="2">
    <source>
        <dbReference type="Proteomes" id="UP000014071"/>
    </source>
</evidence>
<reference evidence="2" key="1">
    <citation type="journal article" date="2013" name="Genome Announc.">
        <title>Draft genome sequence of the basidiomycetous yeast-like fungus Pseudozyma hubeiensis SY62, which produces an abundant amount of the biosurfactant mannosylerythritol lipids.</title>
        <authorList>
            <person name="Konishi M."/>
            <person name="Hatada Y."/>
            <person name="Horiuchi J."/>
        </authorList>
    </citation>
    <scope>NUCLEOTIDE SEQUENCE [LARGE SCALE GENOMIC DNA]</scope>
    <source>
        <strain evidence="2">SY62</strain>
    </source>
</reference>
<dbReference type="Proteomes" id="UP000014071">
    <property type="component" value="Unassembled WGS sequence"/>
</dbReference>